<gene>
    <name evidence="1" type="ORF">JOM49_007045</name>
</gene>
<protein>
    <submittedName>
        <fullName evidence="1">Uncharacterized protein</fullName>
    </submittedName>
</protein>
<evidence type="ECO:0000313" key="1">
    <source>
        <dbReference type="EMBL" id="MBP2185519.1"/>
    </source>
</evidence>
<dbReference type="Proteomes" id="UP000741013">
    <property type="component" value="Unassembled WGS sequence"/>
</dbReference>
<comment type="caution">
    <text evidence="1">The sequence shown here is derived from an EMBL/GenBank/DDBJ whole genome shotgun (WGS) entry which is preliminary data.</text>
</comment>
<reference evidence="1 2" key="1">
    <citation type="submission" date="2021-03" db="EMBL/GenBank/DDBJ databases">
        <title>Sequencing the genomes of 1000 actinobacteria strains.</title>
        <authorList>
            <person name="Klenk H.-P."/>
        </authorList>
    </citation>
    <scope>NUCLEOTIDE SEQUENCE [LARGE SCALE GENOMIC DNA]</scope>
    <source>
        <strain evidence="1 2">DSM 45510</strain>
    </source>
</reference>
<sequence length="39" mass="4028">MGGAEFGGDFAQQFPMVLDHGGGGPVSHSFFFLGRLGQA</sequence>
<evidence type="ECO:0000313" key="2">
    <source>
        <dbReference type="Proteomes" id="UP000741013"/>
    </source>
</evidence>
<dbReference type="EMBL" id="JAGGMS010000001">
    <property type="protein sequence ID" value="MBP2185519.1"/>
    <property type="molecule type" value="Genomic_DNA"/>
</dbReference>
<accession>A0ABS4Q1H3</accession>
<keyword evidence="2" id="KW-1185">Reference proteome</keyword>
<name>A0ABS4Q1H3_9PSEU</name>
<organism evidence="1 2">
    <name type="scientific">Amycolatopsis magusensis</name>
    <dbReference type="NCBI Taxonomy" id="882444"/>
    <lineage>
        <taxon>Bacteria</taxon>
        <taxon>Bacillati</taxon>
        <taxon>Actinomycetota</taxon>
        <taxon>Actinomycetes</taxon>
        <taxon>Pseudonocardiales</taxon>
        <taxon>Pseudonocardiaceae</taxon>
        <taxon>Amycolatopsis</taxon>
    </lineage>
</organism>
<proteinExistence type="predicted"/>